<gene>
    <name evidence="1" type="ORF">SAMN05216499_102487</name>
</gene>
<dbReference type="RefSeq" id="WP_107415614.1">
    <property type="nucleotide sequence ID" value="NZ_FRBI01000002.1"/>
</dbReference>
<accession>A0A1M6XPT4</accession>
<proteinExistence type="predicted"/>
<keyword evidence="2" id="KW-1185">Reference proteome</keyword>
<sequence length="385" mass="40073">MSALRTAGAPRTVRRSGFTIAADGSYAACLAETAPPGGDQGGGGLLVERWTLGGPEPYAVPLPGPQPEDPGAQVLPLADGRVLIRRRVADRWDLALLYPSGPDTGELPVGSLTGSDVRLLPPAPGGAAYTLAYDEDAGSTGVWRVHGTAGGAPEAVMTVPGRCTGGVWLDRAGRLLAVDRELDGRTKAVAADLHTGRTSPLLQITDDSDDRLLLAEPDSGLLLLRSDATGEARLGWGVLGSRRPVRFPDALRVPGVLLTPVAAQPGQILMPEASVVALRAEVPGGAESLALWRPGERRLHWRASPPGWLGAAGMWLPGDELRLPYAARDCPCGLAAYEPPAGWPEPVAAAAAGVVVHVPRTRALPAPPARRTWCVLPLQQAPLAG</sequence>
<dbReference type="STRING" id="310782.SAMN05216499_102487"/>
<reference evidence="1 2" key="1">
    <citation type="submission" date="2016-11" db="EMBL/GenBank/DDBJ databases">
        <authorList>
            <person name="Jaros S."/>
            <person name="Januszkiewicz K."/>
            <person name="Wedrychowicz H."/>
        </authorList>
    </citation>
    <scope>NUCLEOTIDE SEQUENCE [LARGE SCALE GENOMIC DNA]</scope>
    <source>
        <strain evidence="1 2">CGMCC 4.2025</strain>
    </source>
</reference>
<name>A0A1M6XPT4_9ACTN</name>
<protein>
    <submittedName>
        <fullName evidence="1">Uncharacterized protein</fullName>
    </submittedName>
</protein>
<evidence type="ECO:0000313" key="2">
    <source>
        <dbReference type="Proteomes" id="UP000184111"/>
    </source>
</evidence>
<dbReference type="OrthoDB" id="262125at2"/>
<organism evidence="1 2">
    <name type="scientific">Actinacidiphila paucisporea</name>
    <dbReference type="NCBI Taxonomy" id="310782"/>
    <lineage>
        <taxon>Bacteria</taxon>
        <taxon>Bacillati</taxon>
        <taxon>Actinomycetota</taxon>
        <taxon>Actinomycetes</taxon>
        <taxon>Kitasatosporales</taxon>
        <taxon>Streptomycetaceae</taxon>
        <taxon>Actinacidiphila</taxon>
    </lineage>
</organism>
<evidence type="ECO:0000313" key="1">
    <source>
        <dbReference type="EMBL" id="SHL08020.1"/>
    </source>
</evidence>
<dbReference type="Proteomes" id="UP000184111">
    <property type="component" value="Unassembled WGS sequence"/>
</dbReference>
<dbReference type="EMBL" id="FRBI01000002">
    <property type="protein sequence ID" value="SHL08020.1"/>
    <property type="molecule type" value="Genomic_DNA"/>
</dbReference>
<dbReference type="AlphaFoldDB" id="A0A1M6XPT4"/>